<dbReference type="GO" id="GO:0000155">
    <property type="term" value="F:phosphorelay sensor kinase activity"/>
    <property type="evidence" value="ECO:0007669"/>
    <property type="project" value="InterPro"/>
</dbReference>
<dbReference type="InterPro" id="IPR016122">
    <property type="entry name" value="SpoOB_C"/>
</dbReference>
<proteinExistence type="predicted"/>
<accession>A0A7W8IQ43</accession>
<gene>
    <name evidence="5" type="ORF">HNQ34_001654</name>
</gene>
<dbReference type="Gene3D" id="1.10.287.130">
    <property type="match status" value="1"/>
</dbReference>
<dbReference type="SMART" id="SM01317">
    <property type="entry name" value="SPOB_ab"/>
    <property type="match status" value="1"/>
</dbReference>
<evidence type="ECO:0000256" key="3">
    <source>
        <dbReference type="ARBA" id="ARBA00022777"/>
    </source>
</evidence>
<dbReference type="EC" id="2.7.-.-" evidence="5"/>
<evidence type="ECO:0000313" key="6">
    <source>
        <dbReference type="Proteomes" id="UP000520011"/>
    </source>
</evidence>
<dbReference type="Pfam" id="PF14682">
    <property type="entry name" value="SPOB_ab"/>
    <property type="match status" value="1"/>
</dbReference>
<organism evidence="5 6">
    <name type="scientific">Anoxybacteroides tepidamans</name>
    <dbReference type="NCBI Taxonomy" id="265948"/>
    <lineage>
        <taxon>Bacteria</taxon>
        <taxon>Bacillati</taxon>
        <taxon>Bacillota</taxon>
        <taxon>Bacilli</taxon>
        <taxon>Bacillales</taxon>
        <taxon>Anoxybacillaceae</taxon>
        <taxon>Anoxybacteroides</taxon>
    </lineage>
</organism>
<keyword evidence="6" id="KW-1185">Reference proteome</keyword>
<dbReference type="EMBL" id="JACHEP010000007">
    <property type="protein sequence ID" value="MBB5324557.1"/>
    <property type="molecule type" value="Genomic_DNA"/>
</dbReference>
<dbReference type="InterPro" id="IPR016120">
    <property type="entry name" value="Sig_transdc_His_kin_SpoOB"/>
</dbReference>
<evidence type="ECO:0000313" key="5">
    <source>
        <dbReference type="EMBL" id="MBB5324557.1"/>
    </source>
</evidence>
<dbReference type="SUPFAM" id="SSF55890">
    <property type="entry name" value="Sporulation response regulatory protein Spo0B"/>
    <property type="match status" value="1"/>
</dbReference>
<dbReference type="AlphaFoldDB" id="A0A7W8IQ43"/>
<keyword evidence="3" id="KW-0418">Kinase</keyword>
<protein>
    <submittedName>
        <fullName evidence="5">Stage 0 sporulation protein B (Sporulation initiation phosphotransferase)</fullName>
        <ecNumber evidence="5">2.7.-.-</ecNumber>
    </submittedName>
</protein>
<reference evidence="5 6" key="1">
    <citation type="submission" date="2020-08" db="EMBL/GenBank/DDBJ databases">
        <title>Genomic Encyclopedia of Type Strains, Phase IV (KMG-IV): sequencing the most valuable type-strain genomes for metagenomic binning, comparative biology and taxonomic classification.</title>
        <authorList>
            <person name="Goeker M."/>
        </authorList>
    </citation>
    <scope>NUCLEOTIDE SEQUENCE [LARGE SCALE GENOMIC DNA]</scope>
    <source>
        <strain evidence="5 6">DSM 16325</strain>
    </source>
</reference>
<evidence type="ECO:0000256" key="1">
    <source>
        <dbReference type="ARBA" id="ARBA00022553"/>
    </source>
</evidence>
<dbReference type="InterPro" id="IPR037100">
    <property type="entry name" value="Spo0B_C_sf"/>
</dbReference>
<sequence>MEKRWSVLEVLRHSRHDWLNKIQLIKGNLALNKVERVNEIIEEIVRDMQHESKLTNLKADRFAELLLTYNWKARNVTVSYEVLGDGGDLSAHDEELTKWCCALFNMLEQQADMNRENHLDVSIETADGEVRLFFDYCGTIKDANELAAWLERHQPESSIRFDHFSIHNDEMTVLINIHL</sequence>
<feature type="domain" description="Sporulation initiation phosphotransferase B C-terminal" evidence="4">
    <location>
        <begin position="59"/>
        <end position="173"/>
    </location>
</feature>
<comment type="caution">
    <text evidence="5">The sequence shown here is derived from an EMBL/GenBank/DDBJ whole genome shotgun (WGS) entry which is preliminary data.</text>
</comment>
<dbReference type="RefSeq" id="WP_183253384.1">
    <property type="nucleotide sequence ID" value="NZ_JACHEP010000007.1"/>
</dbReference>
<dbReference type="Proteomes" id="UP000520011">
    <property type="component" value="Unassembled WGS sequence"/>
</dbReference>
<evidence type="ECO:0000259" key="4">
    <source>
        <dbReference type="SMART" id="SM01317"/>
    </source>
</evidence>
<dbReference type="InterPro" id="IPR039506">
    <property type="entry name" value="SPOB_a"/>
</dbReference>
<dbReference type="Pfam" id="PF14689">
    <property type="entry name" value="SPOB_a"/>
    <property type="match status" value="1"/>
</dbReference>
<keyword evidence="1" id="KW-0597">Phosphoprotein</keyword>
<name>A0A7W8IQ43_9BACL</name>
<keyword evidence="2 5" id="KW-0808">Transferase</keyword>
<evidence type="ECO:0000256" key="2">
    <source>
        <dbReference type="ARBA" id="ARBA00022679"/>
    </source>
</evidence>
<dbReference type="Gene3D" id="3.30.565.30">
    <property type="entry name" value="Sporulation initiation phosphotransferase B (SpoOB), C-terminal domain"/>
    <property type="match status" value="1"/>
</dbReference>